<keyword evidence="2" id="KW-0472">Membrane</keyword>
<evidence type="ECO:0000256" key="2">
    <source>
        <dbReference type="SAM" id="Phobius"/>
    </source>
</evidence>
<keyword evidence="1" id="KW-0175">Coiled coil</keyword>
<feature type="transmembrane region" description="Helical" evidence="2">
    <location>
        <begin position="351"/>
        <end position="369"/>
    </location>
</feature>
<protein>
    <submittedName>
        <fullName evidence="3">Uncharacterized protein</fullName>
    </submittedName>
</protein>
<keyword evidence="2" id="KW-0812">Transmembrane</keyword>
<name>A0A6C0CQ86_9ZZZZ</name>
<evidence type="ECO:0000256" key="1">
    <source>
        <dbReference type="SAM" id="Coils"/>
    </source>
</evidence>
<dbReference type="EMBL" id="MN739462">
    <property type="protein sequence ID" value="QHT06020.1"/>
    <property type="molecule type" value="Genomic_DNA"/>
</dbReference>
<dbReference type="AlphaFoldDB" id="A0A6C0CQ86"/>
<sequence length="441" mass="49362">MFLRDSNSKEESLKQGNNIKKFFKNIKRVVRRSRIREGFDSGPDDENNWYNNSVSPIEETVEGTPSGSIQNKTASFNEKLKQYAEKSKQYYAKQGSSTGKPKGLYKLNKLVNGNPVYYLVNNLGVVRKVPHYKDANTDATQFWNPTNASNNNTLSPHISCRITAGTNIITESELSNLTKGDDVGKYEPCYLNVDKVIIDNDNANSAYYITNTGKKRLLPEFSKLSDSCKTKKNSHTKENAKTIEKIPDGGAITKITQECRSGVTTNDLGAQIDQLNKELIDEIKSLKTAVDDTRKKTKKIEDKNVSARSTLNTSHTNLVAQKKKLNDLQGNTLALKRSFEDSVKDANVLKIHYALWFLAFILTIVLIYLDYDSTYVLIAAVAIIGISFVIFIVNLIKKAKKKLSEKLYKLKSDYDPTSSSTKKSNSDSGIRTTVNIMTNAS</sequence>
<proteinExistence type="predicted"/>
<keyword evidence="2" id="KW-1133">Transmembrane helix</keyword>
<organism evidence="3">
    <name type="scientific">viral metagenome</name>
    <dbReference type="NCBI Taxonomy" id="1070528"/>
    <lineage>
        <taxon>unclassified sequences</taxon>
        <taxon>metagenomes</taxon>
        <taxon>organismal metagenomes</taxon>
    </lineage>
</organism>
<feature type="transmembrane region" description="Helical" evidence="2">
    <location>
        <begin position="375"/>
        <end position="396"/>
    </location>
</feature>
<evidence type="ECO:0000313" key="3">
    <source>
        <dbReference type="EMBL" id="QHT06020.1"/>
    </source>
</evidence>
<accession>A0A6C0CQ86</accession>
<reference evidence="3" key="1">
    <citation type="journal article" date="2020" name="Nature">
        <title>Giant virus diversity and host interactions through global metagenomics.</title>
        <authorList>
            <person name="Schulz F."/>
            <person name="Roux S."/>
            <person name="Paez-Espino D."/>
            <person name="Jungbluth S."/>
            <person name="Walsh D.A."/>
            <person name="Denef V.J."/>
            <person name="McMahon K.D."/>
            <person name="Konstantinidis K.T."/>
            <person name="Eloe-Fadrosh E.A."/>
            <person name="Kyrpides N.C."/>
            <person name="Woyke T."/>
        </authorList>
    </citation>
    <scope>NUCLEOTIDE SEQUENCE</scope>
    <source>
        <strain evidence="3">GVMAG-M-3300021425-14</strain>
    </source>
</reference>
<feature type="coiled-coil region" evidence="1">
    <location>
        <begin position="276"/>
        <end position="303"/>
    </location>
</feature>